<proteinExistence type="inferred from homology"/>
<dbReference type="Pfam" id="PF18564">
    <property type="entry name" value="Glyco_hydro_5_C"/>
    <property type="match status" value="1"/>
</dbReference>
<evidence type="ECO:0000259" key="6">
    <source>
        <dbReference type="Pfam" id="PF18564"/>
    </source>
</evidence>
<keyword evidence="8" id="KW-1185">Reference proteome</keyword>
<dbReference type="Proteomes" id="UP001447188">
    <property type="component" value="Unassembled WGS sequence"/>
</dbReference>
<feature type="compositionally biased region" description="Low complexity" evidence="4">
    <location>
        <begin position="1"/>
        <end position="10"/>
    </location>
</feature>
<evidence type="ECO:0000313" key="8">
    <source>
        <dbReference type="Proteomes" id="UP001447188"/>
    </source>
</evidence>
<dbReference type="InterPro" id="IPR001547">
    <property type="entry name" value="Glyco_hydro_5"/>
</dbReference>
<evidence type="ECO:0000256" key="3">
    <source>
        <dbReference type="ARBA" id="ARBA00023295"/>
    </source>
</evidence>
<dbReference type="PANTHER" id="PTHR31308">
    <property type="match status" value="1"/>
</dbReference>
<feature type="domain" description="Glycoside hydrolase family 5 C-terminal" evidence="6">
    <location>
        <begin position="652"/>
        <end position="712"/>
    </location>
</feature>
<dbReference type="InterPro" id="IPR052066">
    <property type="entry name" value="Glycosphingolipid_Hydrolases"/>
</dbReference>
<feature type="domain" description="Glycoside hydrolase family 5" evidence="5">
    <location>
        <begin position="95"/>
        <end position="156"/>
    </location>
</feature>
<sequence>MDPSSSSIDVSPPPVVVPSGSPPSTLFEPSGISVHPTANAFADSHGRSLLLRGINVSGDAKYPRVNPLAGTPEFYDVSSVSYTGRPFASVEEASEWWRRLRAWGIGVVRLVVCWEALEPRNMGEYDEEYIDYLLEILQEANAAGLLVFIDGHQDVWSRFTGGSGAPLWTFHLVGLDPKTFPDTCSVALDTPGTSSSHSTPSGRLWPTNYSKFGPATMFTLFFAGEVYAPKAVYSGHLPEFQGENIGFVLRSAYIRAFAHLASRLSSLPNILGFDPMNEPHPGYIALSSLNFFNETTDLHLGHMPNALQSMSLASGIPTSVPYFSRSWPHPSKRTREDVLNEERVSAWLPGRKDIWLEEGVYVLPGDEKDGKVTLGPRGVAYFATHPNTGGKVDFEKDFYVPFLRSFKLGIAEALNDSLAARWMFVEPVPNLGPPSWERGTTTPVAEKVCYSPHWYDIRVLYEKALWYGVSFDVLSLASGSRKLWKHTYIGRNGLTANYADNFKRFITHLETFRPNKPTPILIGETGIPFDMNLQSAYVDGNVHVQLTQLDAIFHGMEKSLLNWTVWNFTLPHSTTATSGATPAENQTSATIQSGDGWNSEDFSLISLHANRTVEVPFHGTSDPPRDLETPLNRAALFGDLYLGGRLLPALLRPYPAKTAGVLISSEFFLDYLRFEMRFIANSTPPLGFTSLGLERTTEIFIPVYHFSGRDNVLTIAVSTLGPEENFAINTVAQASGKTKTGIEWIWDEVEQGLVLIHEERVAGLEVDIVLRAILPGEEDQAVNKNWAGALMNMFV</sequence>
<dbReference type="InterPro" id="IPR017853">
    <property type="entry name" value="GH"/>
</dbReference>
<dbReference type="InterPro" id="IPR041036">
    <property type="entry name" value="GH5_C"/>
</dbReference>
<keyword evidence="2" id="KW-0378">Hydrolase</keyword>
<dbReference type="Gene3D" id="3.20.20.80">
    <property type="entry name" value="Glycosidases"/>
    <property type="match status" value="2"/>
</dbReference>
<comment type="similarity">
    <text evidence="1">Belongs to the glycosyl hydrolase 5 (cellulase A) family.</text>
</comment>
<dbReference type="PANTHER" id="PTHR31308:SF5">
    <property type="entry name" value="ERGOSTERYL-BETA-GLUCOSIDASE"/>
    <property type="match status" value="1"/>
</dbReference>
<accession>A0ABR3GU81</accession>
<gene>
    <name evidence="7" type="ORF">Q9L58_001635</name>
</gene>
<evidence type="ECO:0000259" key="5">
    <source>
        <dbReference type="Pfam" id="PF00150"/>
    </source>
</evidence>
<feature type="region of interest" description="Disordered" evidence="4">
    <location>
        <begin position="1"/>
        <end position="22"/>
    </location>
</feature>
<comment type="caution">
    <text evidence="7">The sequence shown here is derived from an EMBL/GenBank/DDBJ whole genome shotgun (WGS) entry which is preliminary data.</text>
</comment>
<reference evidence="7 8" key="1">
    <citation type="submission" date="2024-02" db="EMBL/GenBank/DDBJ databases">
        <title>Discinaceae phylogenomics.</title>
        <authorList>
            <person name="Dirks A.C."/>
            <person name="James T.Y."/>
        </authorList>
    </citation>
    <scope>NUCLEOTIDE SEQUENCE [LARGE SCALE GENOMIC DNA]</scope>
    <source>
        <strain evidence="7 8">ACD0624</strain>
    </source>
</reference>
<dbReference type="Pfam" id="PF00150">
    <property type="entry name" value="Cellulase"/>
    <property type="match status" value="1"/>
</dbReference>
<keyword evidence="3" id="KW-0326">Glycosidase</keyword>
<organism evidence="7 8">
    <name type="scientific">Discina gigas</name>
    <dbReference type="NCBI Taxonomy" id="1032678"/>
    <lineage>
        <taxon>Eukaryota</taxon>
        <taxon>Fungi</taxon>
        <taxon>Dikarya</taxon>
        <taxon>Ascomycota</taxon>
        <taxon>Pezizomycotina</taxon>
        <taxon>Pezizomycetes</taxon>
        <taxon>Pezizales</taxon>
        <taxon>Discinaceae</taxon>
        <taxon>Discina</taxon>
    </lineage>
</organism>
<evidence type="ECO:0000313" key="7">
    <source>
        <dbReference type="EMBL" id="KAL0639408.1"/>
    </source>
</evidence>
<name>A0ABR3GU81_9PEZI</name>
<dbReference type="EMBL" id="JBBBZM010000012">
    <property type="protein sequence ID" value="KAL0639408.1"/>
    <property type="molecule type" value="Genomic_DNA"/>
</dbReference>
<evidence type="ECO:0000256" key="2">
    <source>
        <dbReference type="ARBA" id="ARBA00022801"/>
    </source>
</evidence>
<evidence type="ECO:0000256" key="4">
    <source>
        <dbReference type="SAM" id="MobiDB-lite"/>
    </source>
</evidence>
<protein>
    <submittedName>
        <fullName evidence="7">Uncharacterized protein</fullName>
    </submittedName>
</protein>
<dbReference type="SUPFAM" id="SSF51445">
    <property type="entry name" value="(Trans)glycosidases"/>
    <property type="match status" value="1"/>
</dbReference>
<evidence type="ECO:0000256" key="1">
    <source>
        <dbReference type="ARBA" id="ARBA00005641"/>
    </source>
</evidence>